<comment type="caution">
    <text evidence="1">The sequence shown here is derived from an EMBL/GenBank/DDBJ whole genome shotgun (WGS) entry which is preliminary data.</text>
</comment>
<dbReference type="Proteomes" id="UP000003744">
    <property type="component" value="Unassembled WGS sequence"/>
</dbReference>
<evidence type="ECO:0000313" key="1">
    <source>
        <dbReference type="EMBL" id="EEI82972.1"/>
    </source>
</evidence>
<dbReference type="AlphaFoldDB" id="C2CHL7"/>
<protein>
    <submittedName>
        <fullName evidence="1">Uncharacterized protein</fullName>
    </submittedName>
</protein>
<reference evidence="1 2" key="1">
    <citation type="submission" date="2009-01" db="EMBL/GenBank/DDBJ databases">
        <authorList>
            <person name="Qin X."/>
            <person name="Bachman B."/>
            <person name="Battles P."/>
            <person name="Bell A."/>
            <person name="Bess C."/>
            <person name="Bickham C."/>
            <person name="Chaboub L."/>
            <person name="Chen D."/>
            <person name="Coyle M."/>
            <person name="Deiros D.R."/>
            <person name="Dinh H."/>
            <person name="Forbes L."/>
            <person name="Fowler G."/>
            <person name="Francisco L."/>
            <person name="Fu Q."/>
            <person name="Gubbala S."/>
            <person name="Hale W."/>
            <person name="Han Y."/>
            <person name="Hemphill L."/>
            <person name="Highlander S.K."/>
            <person name="Hirani K."/>
            <person name="Hogues M."/>
            <person name="Jackson L."/>
            <person name="Jakkamsetti A."/>
            <person name="Javaid M."/>
            <person name="Jiang H."/>
            <person name="Korchina V."/>
            <person name="Kovar C."/>
            <person name="Lara F."/>
            <person name="Lee S."/>
            <person name="Mata R."/>
            <person name="Mathew T."/>
            <person name="Moen C."/>
            <person name="Morales K."/>
            <person name="Munidasa M."/>
            <person name="Nazareth L."/>
            <person name="Ngo R."/>
            <person name="Nguyen L."/>
            <person name="Okwuonu G."/>
            <person name="Ongeri F."/>
            <person name="Patil S."/>
            <person name="Petrosino J."/>
            <person name="Pham C."/>
            <person name="Pham P."/>
            <person name="Pu L.-L."/>
            <person name="Puazo M."/>
            <person name="Raj R."/>
            <person name="Reid J."/>
            <person name="Rouhana J."/>
            <person name="Saada N."/>
            <person name="Shang Y."/>
            <person name="Simmons D."/>
            <person name="Thornton R."/>
            <person name="Warren J."/>
            <person name="Weissenberger G."/>
            <person name="Zhang J."/>
            <person name="Zhang L."/>
            <person name="Zhou C."/>
            <person name="Zhu D."/>
            <person name="Muzny D."/>
            <person name="Worley K."/>
            <person name="Gibbs R."/>
        </authorList>
    </citation>
    <scope>NUCLEOTIDE SEQUENCE [LARGE SCALE GENOMIC DNA]</scope>
    <source>
        <strain evidence="1 2">ATCC 35098</strain>
    </source>
</reference>
<proteinExistence type="predicted"/>
<gene>
    <name evidence="1" type="ORF">HMPREF0077_0977</name>
</gene>
<dbReference type="RefSeq" id="WP_004837089.1">
    <property type="nucleotide sequence ID" value="NZ_GG666297.1"/>
</dbReference>
<accession>C2CHL7</accession>
<dbReference type="EMBL" id="ACGC01000049">
    <property type="protein sequence ID" value="EEI82972.1"/>
    <property type="molecule type" value="Genomic_DNA"/>
</dbReference>
<organism evidence="1 2">
    <name type="scientific">Anaerococcus tetradius ATCC 35098</name>
    <dbReference type="NCBI Taxonomy" id="525255"/>
    <lineage>
        <taxon>Bacteria</taxon>
        <taxon>Bacillati</taxon>
        <taxon>Bacillota</taxon>
        <taxon>Tissierellia</taxon>
        <taxon>Tissierellales</taxon>
        <taxon>Peptoniphilaceae</taxon>
        <taxon>Anaerococcus</taxon>
    </lineage>
</organism>
<name>C2CHL7_9FIRM</name>
<dbReference type="HOGENOM" id="CLU_2731157_0_0_9"/>
<sequence length="71" mass="8733">MRVYMYGMKDKARDDNNFYHIDYVRDLFLDEMTCDLRDEYFNVLCYRKCLGDVILEMYGYEFIGIKDIEDE</sequence>
<evidence type="ECO:0000313" key="2">
    <source>
        <dbReference type="Proteomes" id="UP000003744"/>
    </source>
</evidence>